<dbReference type="Pfam" id="PF02769">
    <property type="entry name" value="AIRS_C"/>
    <property type="match status" value="1"/>
</dbReference>
<evidence type="ECO:0000256" key="20">
    <source>
        <dbReference type="ARBA" id="ARBA00052539"/>
    </source>
</evidence>
<dbReference type="GO" id="GO:0046084">
    <property type="term" value="P:adenine biosynthetic process"/>
    <property type="evidence" value="ECO:0007669"/>
    <property type="project" value="TreeGrafter"/>
</dbReference>
<keyword evidence="26" id="KW-1185">Reference proteome</keyword>
<dbReference type="FunFam" id="3.30.1330.10:FF:000001">
    <property type="entry name" value="Phosphoribosylformylglycinamidine cyclo-ligase"/>
    <property type="match status" value="1"/>
</dbReference>
<evidence type="ECO:0000256" key="12">
    <source>
        <dbReference type="ARBA" id="ARBA00022741"/>
    </source>
</evidence>
<evidence type="ECO:0000256" key="5">
    <source>
        <dbReference type="ARBA" id="ARBA00007423"/>
    </source>
</evidence>
<dbReference type="NCBIfam" id="TIGR00878">
    <property type="entry name" value="purM"/>
    <property type="match status" value="1"/>
</dbReference>
<gene>
    <name evidence="25" type="primary">Gart_1</name>
    <name evidence="25" type="ORF">FORRUF_R09795</name>
</gene>
<dbReference type="FunFam" id="3.30.470.20:FF:000018">
    <property type="entry name" value="Trifunctional purine biosynthetic protein adenosine-3"/>
    <property type="match status" value="1"/>
</dbReference>
<dbReference type="InterPro" id="IPR013815">
    <property type="entry name" value="ATP_grasp_subdomain_1"/>
</dbReference>
<dbReference type="InterPro" id="IPR036676">
    <property type="entry name" value="PurM-like_C_sf"/>
</dbReference>
<comment type="similarity">
    <text evidence="5 23">In the N-terminal section; belongs to the GARS family.</text>
</comment>
<dbReference type="GO" id="GO:0004637">
    <property type="term" value="F:phosphoribosylamine-glycine ligase activity"/>
    <property type="evidence" value="ECO:0007669"/>
    <property type="project" value="UniProtKB-UniRule"/>
</dbReference>
<evidence type="ECO:0000256" key="2">
    <source>
        <dbReference type="ARBA" id="ARBA00004686"/>
    </source>
</evidence>
<keyword evidence="15" id="KW-0460">Magnesium</keyword>
<evidence type="ECO:0000256" key="21">
    <source>
        <dbReference type="ARBA" id="ARBA00058939"/>
    </source>
</evidence>
<keyword evidence="16 23" id="KW-0464">Manganese</keyword>
<dbReference type="InterPro" id="IPR036477">
    <property type="entry name" value="Formyl_transf_N_sf"/>
</dbReference>
<dbReference type="Gene3D" id="3.40.50.170">
    <property type="entry name" value="Formyl transferase, N-terminal domain"/>
    <property type="match status" value="1"/>
</dbReference>
<accession>A0A7L0NPH0</accession>
<evidence type="ECO:0000256" key="3">
    <source>
        <dbReference type="ARBA" id="ARBA00005054"/>
    </source>
</evidence>
<dbReference type="OrthoDB" id="2018833at2759"/>
<sequence>RSMADHVLVIGSGGREHALAWKLAQSPHVRHVFVAPGNAGTADSGKISNSAVPVSDHAALAQFCRDQDIKLVVVGPEVPLAAGVVDDLTAAGIRCFGPTAKAAQLESSKSFSKAFFDRHGIPTARWRAFTDARAACSFINSASFPALVVKASGLAAGKGVIVASTKAEACKAVTEIMQDKSFGTAGETVVVEELLEGEEISCLCFTDGVSVAPMPPAQDHKRLRDGDEGPNTGGMGAYAPAPQISKDLLQQVRDTILQRTVDGMRKEGVPYLGVLYAGLMLTKDGPKVLEFNCRFGDPECQVILPLLKSDLYEVMQAVVNKRLSSSLPVWLEDSAAVTVVMASQGYPGAYPKGLEITGLAKARQLGLEVFHAGTAVAEGRVVTSGGRVLAVTAVGEDLPQALHQANKGVASIHFPGAIYRRDIGYRAIAFLRQSRGLTYKNSGVDIAAGNALVQQIKPLAAATSRSGCNAELGGFAGLFDLKAAGYRDPILVSGTDGVGTKLKIAQECHKHDTIGQDLVAMCVNDILAQGAEPLFFLDYFACGRLDVAVARAVIAGVADACRKAGCALLGGETAEMPGMYPPGEYDLAGFAVGAVERGQMLPQLHRISDGDVVIGVASSGVHSNGYSLVRRIVEKSSLDFSSRVGVSGDQTLGELLLTPTKLYSKTLLPVLRSGHVKAYAHITGGGLLENIPRVLPESFGVVLDALTWKIPEIFCWLQKEGNLSEEEMARTFNCGIGAVLVVQKEMAQQVLQDVQRHEAAWQIGKVVPLQKGSDSVKVHNLLRALQANRSLCVHSHIQGKVQAGKVKVAVLISGTGTNLEALINSTKKTTSFAQIVLVISNKPGVEGLRKAERAGIPTRVIEHTNFQSRSEFDGAVDEVLQEFSVELICLAGFMRILSGPFVKKWEGKILNIHPSLLPSFKGANAHRLVLQAGVRVTGCTVHFVAEDVDAGAIIFQEAVPVKVGDTEQSLAERVKEAEHRAFPAALQLVASGAVGLGDAGKICW</sequence>
<keyword evidence="17 23" id="KW-0511">Multifunctional enzyme</keyword>
<dbReference type="Pfam" id="PF00551">
    <property type="entry name" value="Formyl_trans_N"/>
    <property type="match status" value="1"/>
</dbReference>
<comment type="similarity">
    <text evidence="6 23">In the C-terminal section; belongs to the GART family.</text>
</comment>
<feature type="non-terminal residue" evidence="25">
    <location>
        <position position="1004"/>
    </location>
</feature>
<feature type="domain" description="ATP-grasp" evidence="24">
    <location>
        <begin position="113"/>
        <end position="320"/>
    </location>
</feature>
<comment type="catalytic activity">
    <reaction evidence="18">
        <text>N(1)-(5-phospho-beta-D-ribosyl)glycinamide + (6R)-10-formyltetrahydrofolate = N(2)-formyl-N(1)-(5-phospho-beta-D-ribosyl)glycinamide + (6S)-5,6,7,8-tetrahydrofolate + H(+)</text>
        <dbReference type="Rhea" id="RHEA:15053"/>
        <dbReference type="ChEBI" id="CHEBI:15378"/>
        <dbReference type="ChEBI" id="CHEBI:57453"/>
        <dbReference type="ChEBI" id="CHEBI:143788"/>
        <dbReference type="ChEBI" id="CHEBI:147286"/>
        <dbReference type="ChEBI" id="CHEBI:195366"/>
        <dbReference type="EC" id="2.1.2.2"/>
    </reaction>
    <physiologicalReaction direction="left-to-right" evidence="18">
        <dbReference type="Rhea" id="RHEA:15054"/>
    </physiologicalReaction>
</comment>
<dbReference type="PROSITE" id="PS50975">
    <property type="entry name" value="ATP_GRASP"/>
    <property type="match status" value="1"/>
</dbReference>
<dbReference type="EC" id="6.3.4.13" evidence="23"/>
<evidence type="ECO:0000259" key="24">
    <source>
        <dbReference type="PROSITE" id="PS50975"/>
    </source>
</evidence>
<evidence type="ECO:0000256" key="9">
    <source>
        <dbReference type="ARBA" id="ARBA00022598"/>
    </source>
</evidence>
<dbReference type="Gene3D" id="3.90.600.10">
    <property type="entry name" value="Phosphoribosylglycinamide synthetase, C-terminal domain"/>
    <property type="match status" value="1"/>
</dbReference>
<organism evidence="25 26">
    <name type="scientific">Formicarius rufipectus</name>
    <dbReference type="NCBI Taxonomy" id="1118560"/>
    <lineage>
        <taxon>Eukaryota</taxon>
        <taxon>Metazoa</taxon>
        <taxon>Chordata</taxon>
        <taxon>Craniata</taxon>
        <taxon>Vertebrata</taxon>
        <taxon>Euteleostomi</taxon>
        <taxon>Archelosauria</taxon>
        <taxon>Archosauria</taxon>
        <taxon>Dinosauria</taxon>
        <taxon>Saurischia</taxon>
        <taxon>Theropoda</taxon>
        <taxon>Coelurosauria</taxon>
        <taxon>Aves</taxon>
        <taxon>Neognathae</taxon>
        <taxon>Neoaves</taxon>
        <taxon>Telluraves</taxon>
        <taxon>Australaves</taxon>
        <taxon>Passeriformes</taxon>
        <taxon>Formicariidae</taxon>
        <taxon>Formicarius</taxon>
    </lineage>
</organism>
<dbReference type="InterPro" id="IPR020562">
    <property type="entry name" value="PRibGlycinamide_synth_N"/>
</dbReference>
<comment type="catalytic activity">
    <reaction evidence="20">
        <text>2-formamido-N(1)-(5-O-phospho-beta-D-ribosyl)acetamidine + ATP = 5-amino-1-(5-phospho-beta-D-ribosyl)imidazole + ADP + phosphate + H(+)</text>
        <dbReference type="Rhea" id="RHEA:23032"/>
        <dbReference type="ChEBI" id="CHEBI:15378"/>
        <dbReference type="ChEBI" id="CHEBI:30616"/>
        <dbReference type="ChEBI" id="CHEBI:43474"/>
        <dbReference type="ChEBI" id="CHEBI:137981"/>
        <dbReference type="ChEBI" id="CHEBI:147287"/>
        <dbReference type="ChEBI" id="CHEBI:456216"/>
        <dbReference type="EC" id="6.3.3.1"/>
    </reaction>
    <physiologicalReaction direction="left-to-right" evidence="20">
        <dbReference type="Rhea" id="RHEA:23033"/>
    </physiologicalReaction>
</comment>
<dbReference type="InterPro" id="IPR011761">
    <property type="entry name" value="ATP-grasp"/>
</dbReference>
<comment type="caution">
    <text evidence="25">The sequence shown here is derived from an EMBL/GenBank/DDBJ whole genome shotgun (WGS) entry which is preliminary data.</text>
</comment>
<evidence type="ECO:0000256" key="23">
    <source>
        <dbReference type="RuleBase" id="RU363089"/>
    </source>
</evidence>
<dbReference type="HAMAP" id="MF_00741">
    <property type="entry name" value="AIRS"/>
    <property type="match status" value="1"/>
</dbReference>
<keyword evidence="14 22" id="KW-0067">ATP-binding</keyword>
<dbReference type="NCBIfam" id="TIGR00877">
    <property type="entry name" value="purD"/>
    <property type="match status" value="1"/>
</dbReference>
<dbReference type="InterPro" id="IPR000115">
    <property type="entry name" value="PRibGlycinamide_synth"/>
</dbReference>
<dbReference type="FunFam" id="3.90.650.10:FF:000007">
    <property type="entry name" value="Trifunctional purine biosynthetic protein adenosine-3"/>
    <property type="match status" value="1"/>
</dbReference>
<evidence type="ECO:0000256" key="19">
    <source>
        <dbReference type="ARBA" id="ARBA00051653"/>
    </source>
</evidence>
<evidence type="ECO:0000256" key="18">
    <source>
        <dbReference type="ARBA" id="ARBA00050615"/>
    </source>
</evidence>
<dbReference type="PROSITE" id="PS00184">
    <property type="entry name" value="GARS"/>
    <property type="match status" value="1"/>
</dbReference>
<dbReference type="Pfam" id="PF02843">
    <property type="entry name" value="GARS_C"/>
    <property type="match status" value="1"/>
</dbReference>
<comment type="catalytic activity">
    <reaction evidence="19">
        <text>5-phospho-beta-D-ribosylamine + glycine + ATP = N(1)-(5-phospho-beta-D-ribosyl)glycinamide + ADP + phosphate + H(+)</text>
        <dbReference type="Rhea" id="RHEA:17453"/>
        <dbReference type="ChEBI" id="CHEBI:15378"/>
        <dbReference type="ChEBI" id="CHEBI:30616"/>
        <dbReference type="ChEBI" id="CHEBI:43474"/>
        <dbReference type="ChEBI" id="CHEBI:57305"/>
        <dbReference type="ChEBI" id="CHEBI:58681"/>
        <dbReference type="ChEBI" id="CHEBI:143788"/>
        <dbReference type="ChEBI" id="CHEBI:456216"/>
        <dbReference type="EC" id="6.3.4.13"/>
    </reaction>
    <physiologicalReaction direction="left-to-right" evidence="19">
        <dbReference type="Rhea" id="RHEA:17454"/>
    </physiologicalReaction>
</comment>
<comment type="function">
    <text evidence="21">Trifunctional enzyme that catalyzes three distinct reactions as part of the 'de novo' inosine monophosphate biosynthetic pathway.</text>
</comment>
<protein>
    <recommendedName>
        <fullName evidence="23">Trifunctional purine biosynthetic protein adenosine-3</fullName>
    </recommendedName>
    <domain>
        <recommendedName>
            <fullName evidence="23">Phosphoribosylamine--glycine ligase</fullName>
            <ecNumber evidence="23">6.3.4.13</ecNumber>
        </recommendedName>
        <alternativeName>
            <fullName evidence="23">Glycinamide ribonucleotide synthetase</fullName>
            <shortName evidence="23">GARS</shortName>
        </alternativeName>
        <alternativeName>
            <fullName evidence="23">Phosphoribosylglycinamide synthetase</fullName>
        </alternativeName>
    </domain>
    <domain>
        <recommendedName>
            <fullName evidence="23">Phosphoribosylformylglycinamidine cyclo-ligase</fullName>
            <ecNumber evidence="23">6.3.3.1</ecNumber>
        </recommendedName>
        <alternativeName>
            <fullName evidence="23">AIR synthase</fullName>
            <shortName evidence="23">AIRS</shortName>
        </alternativeName>
        <alternativeName>
            <fullName evidence="23">Phosphoribosyl-aminoimidazole synthetase</fullName>
        </alternativeName>
    </domain>
    <domain>
        <recommendedName>
            <fullName evidence="23">Phosphoribosylglycinamide formyltransferase</fullName>
            <ecNumber evidence="23">2.1.2.2</ecNumber>
        </recommendedName>
        <alternativeName>
            <fullName evidence="23">5'-phosphoribosylglycinamide transformylase</fullName>
        </alternativeName>
        <alternativeName>
            <fullName evidence="23">GAR transformylase</fullName>
            <shortName evidence="23">GART</shortName>
        </alternativeName>
    </domain>
</protein>
<dbReference type="SUPFAM" id="SSF53328">
    <property type="entry name" value="Formyltransferase"/>
    <property type="match status" value="1"/>
</dbReference>
<dbReference type="InterPro" id="IPR016185">
    <property type="entry name" value="PreATP-grasp_dom_sf"/>
</dbReference>
<dbReference type="SUPFAM" id="SSF52440">
    <property type="entry name" value="PreATP-grasp domain"/>
    <property type="match status" value="1"/>
</dbReference>
<dbReference type="FunFam" id="3.90.600.10:FF:000001">
    <property type="entry name" value="Trifunctional purine biosynthetic protein adenosine-3"/>
    <property type="match status" value="1"/>
</dbReference>
<dbReference type="Gene3D" id="3.40.50.20">
    <property type="match status" value="1"/>
</dbReference>
<dbReference type="Gene3D" id="3.30.1490.20">
    <property type="entry name" value="ATP-grasp fold, A domain"/>
    <property type="match status" value="1"/>
</dbReference>
<dbReference type="InterPro" id="IPR002376">
    <property type="entry name" value="Formyl_transf_N"/>
</dbReference>
<proteinExistence type="inferred from homology"/>
<dbReference type="InterPro" id="IPR020561">
    <property type="entry name" value="PRibGlycinamid_synth_ATP-grasp"/>
</dbReference>
<dbReference type="PANTHER" id="PTHR10520:SF12">
    <property type="entry name" value="TRIFUNCTIONAL PURINE BIOSYNTHETIC PROTEIN ADENOSINE-3"/>
    <property type="match status" value="1"/>
</dbReference>
<keyword evidence="12 22" id="KW-0547">Nucleotide-binding</keyword>
<evidence type="ECO:0000256" key="7">
    <source>
        <dbReference type="ARBA" id="ARBA00008696"/>
    </source>
</evidence>
<keyword evidence="13 23" id="KW-0658">Purine biosynthesis</keyword>
<evidence type="ECO:0000256" key="11">
    <source>
        <dbReference type="ARBA" id="ARBA00022723"/>
    </source>
</evidence>
<evidence type="ECO:0000256" key="22">
    <source>
        <dbReference type="PROSITE-ProRule" id="PRU00409"/>
    </source>
</evidence>
<dbReference type="SUPFAM" id="SSF51246">
    <property type="entry name" value="Rudiment single hybrid motif"/>
    <property type="match status" value="1"/>
</dbReference>
<dbReference type="PROSITE" id="PS00373">
    <property type="entry name" value="GART"/>
    <property type="match status" value="1"/>
</dbReference>
<dbReference type="Gene3D" id="3.30.1330.10">
    <property type="entry name" value="PurM-like, N-terminal domain"/>
    <property type="match status" value="1"/>
</dbReference>
<dbReference type="HAMAP" id="MF_00138">
    <property type="entry name" value="GARS"/>
    <property type="match status" value="1"/>
</dbReference>
<comment type="similarity">
    <text evidence="7 23">In the central section; belongs to the AIR synthase family.</text>
</comment>
<dbReference type="InterPro" id="IPR020560">
    <property type="entry name" value="PRibGlycinamide_synth_C-dom"/>
</dbReference>
<dbReference type="GO" id="GO:0005829">
    <property type="term" value="C:cytosol"/>
    <property type="evidence" value="ECO:0007669"/>
    <property type="project" value="TreeGrafter"/>
</dbReference>
<comment type="subunit">
    <text evidence="8">Homodimer.</text>
</comment>
<evidence type="ECO:0000256" key="16">
    <source>
        <dbReference type="ARBA" id="ARBA00023211"/>
    </source>
</evidence>
<dbReference type="HAMAP" id="MF_01930">
    <property type="entry name" value="PurN"/>
    <property type="match status" value="1"/>
</dbReference>
<keyword evidence="9 23" id="KW-0436">Ligase</keyword>
<dbReference type="Proteomes" id="UP000520463">
    <property type="component" value="Unassembled WGS sequence"/>
</dbReference>
<dbReference type="InterPro" id="IPR010918">
    <property type="entry name" value="PurM-like_C_dom"/>
</dbReference>
<evidence type="ECO:0000256" key="13">
    <source>
        <dbReference type="ARBA" id="ARBA00022755"/>
    </source>
</evidence>
<evidence type="ECO:0000256" key="14">
    <source>
        <dbReference type="ARBA" id="ARBA00022840"/>
    </source>
</evidence>
<feature type="non-terminal residue" evidence="25">
    <location>
        <position position="1"/>
    </location>
</feature>
<dbReference type="Gene3D" id="3.30.470.20">
    <property type="entry name" value="ATP-grasp fold, B domain"/>
    <property type="match status" value="1"/>
</dbReference>
<dbReference type="CDD" id="cd02196">
    <property type="entry name" value="PurM"/>
    <property type="match status" value="1"/>
</dbReference>
<dbReference type="InterPro" id="IPR001555">
    <property type="entry name" value="GART_AS"/>
</dbReference>
<dbReference type="Pfam" id="PF00586">
    <property type="entry name" value="AIRS"/>
    <property type="match status" value="1"/>
</dbReference>
<dbReference type="GO" id="GO:0004641">
    <property type="term" value="F:phosphoribosylformylglycinamidine cyclo-ligase activity"/>
    <property type="evidence" value="ECO:0007669"/>
    <property type="project" value="UniProtKB-EC"/>
</dbReference>
<dbReference type="SUPFAM" id="SSF56042">
    <property type="entry name" value="PurM C-terminal domain-like"/>
    <property type="match status" value="1"/>
</dbReference>
<evidence type="ECO:0000313" key="26">
    <source>
        <dbReference type="Proteomes" id="UP000520463"/>
    </source>
</evidence>
<evidence type="ECO:0000256" key="8">
    <source>
        <dbReference type="ARBA" id="ARBA00011738"/>
    </source>
</evidence>
<dbReference type="Gene3D" id="3.90.650.10">
    <property type="entry name" value="PurM-like C-terminal domain"/>
    <property type="match status" value="1"/>
</dbReference>
<evidence type="ECO:0000256" key="10">
    <source>
        <dbReference type="ARBA" id="ARBA00022679"/>
    </source>
</evidence>
<evidence type="ECO:0000256" key="6">
    <source>
        <dbReference type="ARBA" id="ARBA00008630"/>
    </source>
</evidence>
<dbReference type="SMART" id="SM01209">
    <property type="entry name" value="GARS_A"/>
    <property type="match status" value="1"/>
</dbReference>
<dbReference type="FunFam" id="3.40.50.170:FF:000006">
    <property type="entry name" value="Trifunctional purine biosynthetic protein adenosine-3"/>
    <property type="match status" value="1"/>
</dbReference>
<dbReference type="FunFam" id="3.40.50.20:FF:000006">
    <property type="entry name" value="Phosphoribosylamine--glycine ligase, chloroplastic"/>
    <property type="match status" value="1"/>
</dbReference>
<evidence type="ECO:0000256" key="15">
    <source>
        <dbReference type="ARBA" id="ARBA00022842"/>
    </source>
</evidence>
<dbReference type="InterPro" id="IPR011054">
    <property type="entry name" value="Rudment_hybrid_motif"/>
</dbReference>
<evidence type="ECO:0000256" key="1">
    <source>
        <dbReference type="ARBA" id="ARBA00001946"/>
    </source>
</evidence>
<dbReference type="NCBIfam" id="TIGR00639">
    <property type="entry name" value="PurN"/>
    <property type="match status" value="1"/>
</dbReference>
<keyword evidence="11 23" id="KW-0479">Metal-binding</keyword>
<dbReference type="EC" id="6.3.3.1" evidence="23"/>
<dbReference type="GO" id="GO:0004644">
    <property type="term" value="F:phosphoribosylglycinamide formyltransferase activity"/>
    <property type="evidence" value="ECO:0007669"/>
    <property type="project" value="UniProtKB-EC"/>
</dbReference>
<comment type="pathway">
    <text evidence="2 23">Purine metabolism; IMP biosynthesis via de novo pathway; 5-amino-1-(5-phospho-D-ribosyl)imidazole from N(2)-formyl-N(1)-(5-phospho-D-ribosyl)glycinamide: step 2/2.</text>
</comment>
<dbReference type="InterPro" id="IPR004733">
    <property type="entry name" value="PurM_cligase"/>
</dbReference>
<evidence type="ECO:0000256" key="4">
    <source>
        <dbReference type="ARBA" id="ARBA00005174"/>
    </source>
</evidence>
<dbReference type="PANTHER" id="PTHR10520">
    <property type="entry name" value="TRIFUNCTIONAL PURINE BIOSYNTHETIC PROTEIN ADENOSINE-3-RELATED"/>
    <property type="match status" value="1"/>
</dbReference>
<name>A0A7L0NPH0_9PASS</name>
<dbReference type="Pfam" id="PF02844">
    <property type="entry name" value="GARS_N"/>
    <property type="match status" value="1"/>
</dbReference>
<comment type="cofactor">
    <cofactor evidence="1">
        <name>Mg(2+)</name>
        <dbReference type="ChEBI" id="CHEBI:18420"/>
    </cofactor>
</comment>
<keyword evidence="10" id="KW-0808">Transferase</keyword>
<dbReference type="InterPro" id="IPR004607">
    <property type="entry name" value="GART"/>
</dbReference>
<dbReference type="GO" id="GO:0005524">
    <property type="term" value="F:ATP binding"/>
    <property type="evidence" value="ECO:0007669"/>
    <property type="project" value="UniProtKB-UniRule"/>
</dbReference>
<dbReference type="CDD" id="cd08645">
    <property type="entry name" value="FMT_core_GART"/>
    <property type="match status" value="1"/>
</dbReference>
<dbReference type="UniPathway" id="UPA00074">
    <property type="reaction ID" value="UER00125"/>
</dbReference>
<comment type="pathway">
    <text evidence="4 23">Purine metabolism; IMP biosynthesis via de novo pathway; N(1)-(5-phospho-D-ribosyl)glycinamide from 5-phospho-alpha-D-ribose 1-diphosphate: step 2/2.</text>
</comment>
<evidence type="ECO:0000313" key="25">
    <source>
        <dbReference type="EMBL" id="NXK94268.1"/>
    </source>
</evidence>
<dbReference type="EC" id="2.1.2.2" evidence="23"/>
<dbReference type="InterPro" id="IPR016188">
    <property type="entry name" value="PurM-like_N"/>
</dbReference>
<dbReference type="SMART" id="SM01210">
    <property type="entry name" value="GARS_C"/>
    <property type="match status" value="1"/>
</dbReference>
<reference evidence="25 26" key="1">
    <citation type="submission" date="2019-09" db="EMBL/GenBank/DDBJ databases">
        <title>Bird 10,000 Genomes (B10K) Project - Family phase.</title>
        <authorList>
            <person name="Zhang G."/>
        </authorList>
    </citation>
    <scope>NUCLEOTIDE SEQUENCE [LARGE SCALE GENOMIC DNA]</scope>
    <source>
        <strain evidence="25">B10K-DU-001-43</strain>
        <tissue evidence="25">Muscle</tissue>
    </source>
</reference>
<dbReference type="InterPro" id="IPR036921">
    <property type="entry name" value="PurM-like_N_sf"/>
</dbReference>
<dbReference type="InterPro" id="IPR020559">
    <property type="entry name" value="PRibGlycinamide_synth_CS"/>
</dbReference>
<dbReference type="SUPFAM" id="SSF56059">
    <property type="entry name" value="Glutathione synthetase ATP-binding domain-like"/>
    <property type="match status" value="1"/>
</dbReference>
<dbReference type="SUPFAM" id="SSF55326">
    <property type="entry name" value="PurM N-terminal domain-like"/>
    <property type="match status" value="1"/>
</dbReference>
<comment type="pathway">
    <text evidence="3 23">Purine metabolism; IMP biosynthesis via de novo pathway; N(2)-formyl-N(1)-(5-phospho-D-ribosyl)glycinamide from N(1)-(5-phospho-D-ribosyl)glycinamide (10-formyl THF route): step 1/1.</text>
</comment>
<dbReference type="GO" id="GO:0046872">
    <property type="term" value="F:metal ion binding"/>
    <property type="evidence" value="ECO:0007669"/>
    <property type="project" value="UniProtKB-KW"/>
</dbReference>
<evidence type="ECO:0000256" key="17">
    <source>
        <dbReference type="ARBA" id="ARBA00023268"/>
    </source>
</evidence>
<dbReference type="InterPro" id="IPR037123">
    <property type="entry name" value="PRibGlycinamide_synth_C_sf"/>
</dbReference>
<dbReference type="AlphaFoldDB" id="A0A7L0NPH0"/>
<dbReference type="GO" id="GO:0006189">
    <property type="term" value="P:'de novo' IMP biosynthetic process"/>
    <property type="evidence" value="ECO:0007669"/>
    <property type="project" value="UniProtKB-UniRule"/>
</dbReference>
<dbReference type="Pfam" id="PF01071">
    <property type="entry name" value="GARS_A"/>
    <property type="match status" value="1"/>
</dbReference>
<dbReference type="EMBL" id="VXAU01004112">
    <property type="protein sequence ID" value="NXK94268.1"/>
    <property type="molecule type" value="Genomic_DNA"/>
</dbReference>
<dbReference type="FunFam" id="3.30.1490.20:FF:000006">
    <property type="entry name" value="phosphoribosylamine--glycine ligase, chloroplastic-like"/>
    <property type="match status" value="1"/>
</dbReference>